<dbReference type="PIRSF" id="PIRSF000168">
    <property type="entry name" value="Acyl-CoA_oxidase"/>
    <property type="match status" value="1"/>
</dbReference>
<evidence type="ECO:0000313" key="16">
    <source>
        <dbReference type="EMBL" id="EFA77956.1"/>
    </source>
</evidence>
<comment type="similarity">
    <text evidence="3 10">Belongs to the acyl-CoA oxidase family.</text>
</comment>
<dbReference type="PANTHER" id="PTHR10909">
    <property type="entry name" value="ELECTRON TRANSPORT OXIDOREDUCTASE"/>
    <property type="match status" value="1"/>
</dbReference>
<dbReference type="SUPFAM" id="SSF56645">
    <property type="entry name" value="Acyl-CoA dehydrogenase NM domain-like"/>
    <property type="match status" value="1"/>
</dbReference>
<dbReference type="EMBL" id="ADBJ01000038">
    <property type="protein sequence ID" value="EFA77956.1"/>
    <property type="molecule type" value="Genomic_DNA"/>
</dbReference>
<feature type="domain" description="Acyl-CoA oxidase C-alpha1" evidence="15">
    <location>
        <begin position="305"/>
        <end position="455"/>
    </location>
</feature>
<keyword evidence="6" id="KW-0276">Fatty acid metabolism</keyword>
<keyword evidence="17" id="KW-1185">Reference proteome</keyword>
<dbReference type="Gene3D" id="2.40.110.10">
    <property type="entry name" value="Butyryl-CoA Dehydrogenase, subunit A, domain 2"/>
    <property type="match status" value="1"/>
</dbReference>
<evidence type="ECO:0000256" key="6">
    <source>
        <dbReference type="ARBA" id="ARBA00022832"/>
    </source>
</evidence>
<comment type="caution">
    <text evidence="16">The sequence shown here is derived from an EMBL/GenBank/DDBJ whole genome shotgun (WGS) entry which is preliminary data.</text>
</comment>
<evidence type="ECO:0000259" key="15">
    <source>
        <dbReference type="Pfam" id="PF22924"/>
    </source>
</evidence>
<dbReference type="GO" id="GO:0005777">
    <property type="term" value="C:peroxisome"/>
    <property type="evidence" value="ECO:0007669"/>
    <property type="project" value="UniProtKB-SubCell"/>
</dbReference>
<evidence type="ECO:0000256" key="1">
    <source>
        <dbReference type="ARBA" id="ARBA00001974"/>
    </source>
</evidence>
<dbReference type="InterPro" id="IPR009100">
    <property type="entry name" value="AcylCoA_DH/oxidase_NM_dom_sf"/>
</dbReference>
<feature type="binding site" evidence="12">
    <location>
        <position position="164"/>
    </location>
    <ligand>
        <name>FAD</name>
        <dbReference type="ChEBI" id="CHEBI:57692"/>
    </ligand>
</feature>
<dbReference type="GO" id="GO:0055088">
    <property type="term" value="P:lipid homeostasis"/>
    <property type="evidence" value="ECO:0007669"/>
    <property type="project" value="TreeGrafter"/>
</dbReference>
<proteinExistence type="inferred from homology"/>
<dbReference type="GO" id="GO:0003997">
    <property type="term" value="F:acyl-CoA oxidase activity"/>
    <property type="evidence" value="ECO:0007669"/>
    <property type="project" value="InterPro"/>
</dbReference>
<comment type="cofactor">
    <cofactor evidence="1">
        <name>FAD</name>
        <dbReference type="ChEBI" id="CHEBI:57692"/>
    </cofactor>
</comment>
<keyword evidence="4 10" id="KW-0285">Flavoprotein</keyword>
<keyword evidence="5 10" id="KW-0274">FAD</keyword>
<evidence type="ECO:0000256" key="11">
    <source>
        <dbReference type="PIRSR" id="PIRSR000168-1"/>
    </source>
</evidence>
<dbReference type="FunFam" id="2.40.110.10:FF:000005">
    <property type="entry name" value="Acyl-coenzyme A oxidase"/>
    <property type="match status" value="1"/>
</dbReference>
<protein>
    <recommendedName>
        <fullName evidence="10">Acyl-coenzyme A oxidase</fullName>
    </recommendedName>
</protein>
<keyword evidence="7" id="KW-0560">Oxidoreductase</keyword>
<accession>D3BJ76</accession>
<dbReference type="GO" id="GO:0005504">
    <property type="term" value="F:fatty acid binding"/>
    <property type="evidence" value="ECO:0007669"/>
    <property type="project" value="TreeGrafter"/>
</dbReference>
<dbReference type="PANTHER" id="PTHR10909:SF377">
    <property type="entry name" value="ACYL-COENZYME A OXIDASE"/>
    <property type="match status" value="1"/>
</dbReference>
<dbReference type="InterPro" id="IPR036250">
    <property type="entry name" value="AcylCo_DH-like_C"/>
</dbReference>
<dbReference type="GeneID" id="31364080"/>
<dbReference type="InterPro" id="IPR055060">
    <property type="entry name" value="ACOX_C_alpha1"/>
</dbReference>
<dbReference type="FunCoup" id="D3BJ76">
    <property type="interactions" value="14"/>
</dbReference>
<dbReference type="Pfam" id="PF01756">
    <property type="entry name" value="ACOX"/>
    <property type="match status" value="1"/>
</dbReference>
<dbReference type="GO" id="GO:0033540">
    <property type="term" value="P:fatty acid beta-oxidation using acyl-CoA oxidase"/>
    <property type="evidence" value="ECO:0007669"/>
    <property type="project" value="TreeGrafter"/>
</dbReference>
<reference evidence="16 17" key="1">
    <citation type="journal article" date="2011" name="Genome Res.">
        <title>Phylogeny-wide analysis of social amoeba genomes highlights ancient origins for complex intercellular communication.</title>
        <authorList>
            <person name="Heidel A.J."/>
            <person name="Lawal H.M."/>
            <person name="Felder M."/>
            <person name="Schilde C."/>
            <person name="Helps N.R."/>
            <person name="Tunggal B."/>
            <person name="Rivero F."/>
            <person name="John U."/>
            <person name="Schleicher M."/>
            <person name="Eichinger L."/>
            <person name="Platzer M."/>
            <person name="Noegel A.A."/>
            <person name="Schaap P."/>
            <person name="Gloeckner G."/>
        </authorList>
    </citation>
    <scope>NUCLEOTIDE SEQUENCE [LARGE SCALE GENOMIC DNA]</scope>
    <source>
        <strain evidence="17">ATCC 26659 / Pp 5 / PN500</strain>
    </source>
</reference>
<dbReference type="Pfam" id="PF22924">
    <property type="entry name" value="ACOX_C_alpha1"/>
    <property type="match status" value="1"/>
</dbReference>
<feature type="domain" description="Acyl-CoA oxidase/dehydrogenase middle" evidence="14">
    <location>
        <begin position="160"/>
        <end position="269"/>
    </location>
</feature>
<evidence type="ECO:0000256" key="10">
    <source>
        <dbReference type="PIRNR" id="PIRNR000168"/>
    </source>
</evidence>
<dbReference type="InParanoid" id="D3BJ76"/>
<dbReference type="InterPro" id="IPR002655">
    <property type="entry name" value="Acyl-CoA_oxidase_C"/>
</dbReference>
<evidence type="ECO:0000256" key="2">
    <source>
        <dbReference type="ARBA" id="ARBA00004275"/>
    </source>
</evidence>
<dbReference type="InterPro" id="IPR046373">
    <property type="entry name" value="Acyl-CoA_Oxase/DH_mid-dom_sf"/>
</dbReference>
<evidence type="ECO:0000256" key="12">
    <source>
        <dbReference type="PIRSR" id="PIRSR000168-2"/>
    </source>
</evidence>
<dbReference type="AlphaFoldDB" id="D3BJ76"/>
<evidence type="ECO:0000259" key="14">
    <source>
        <dbReference type="Pfam" id="PF02770"/>
    </source>
</evidence>
<organism evidence="16 17">
    <name type="scientific">Heterostelium pallidum (strain ATCC 26659 / Pp 5 / PN500)</name>
    <name type="common">Cellular slime mold</name>
    <name type="synonym">Polysphondylium pallidum</name>
    <dbReference type="NCBI Taxonomy" id="670386"/>
    <lineage>
        <taxon>Eukaryota</taxon>
        <taxon>Amoebozoa</taxon>
        <taxon>Evosea</taxon>
        <taxon>Eumycetozoa</taxon>
        <taxon>Dictyostelia</taxon>
        <taxon>Acytosteliales</taxon>
        <taxon>Acytosteliaceae</taxon>
        <taxon>Heterostelium</taxon>
    </lineage>
</organism>
<dbReference type="SUPFAM" id="SSF47203">
    <property type="entry name" value="Acyl-CoA dehydrogenase C-terminal domain-like"/>
    <property type="match status" value="2"/>
</dbReference>
<name>D3BJ76_HETP5</name>
<comment type="subcellular location">
    <subcellularLocation>
        <location evidence="2">Peroxisome</location>
    </subcellularLocation>
</comment>
<keyword evidence="9" id="KW-0576">Peroxisome</keyword>
<dbReference type="InterPro" id="IPR012258">
    <property type="entry name" value="Acyl-CoA_oxidase"/>
</dbReference>
<evidence type="ECO:0000256" key="8">
    <source>
        <dbReference type="ARBA" id="ARBA00023098"/>
    </source>
</evidence>
<dbReference type="InterPro" id="IPR006091">
    <property type="entry name" value="Acyl-CoA_Oxase/DH_mid-dom"/>
</dbReference>
<feature type="active site" description="Proton acceptor" evidence="11">
    <location>
        <position position="440"/>
    </location>
</feature>
<dbReference type="OMA" id="FGGTIMF"/>
<evidence type="ECO:0000256" key="4">
    <source>
        <dbReference type="ARBA" id="ARBA00022630"/>
    </source>
</evidence>
<evidence type="ECO:0000313" key="17">
    <source>
        <dbReference type="Proteomes" id="UP000001396"/>
    </source>
</evidence>
<evidence type="ECO:0000259" key="13">
    <source>
        <dbReference type="Pfam" id="PF01756"/>
    </source>
</evidence>
<sequence>MDRINIIAQHLLVNDVAAGDVPTTSLLSVQLQVDSVEIQKLKTLLDTPKYTEFKDRVRTFIQNNPLFHGSVSGISSAEYKQRVLLQLKSLATSGLFNITDIRDNPEKTCAFIEVISEFNNNINTKFAVHYSLFGGTILLLGTERHEIYLPKADCLDIVGCFSMTEIGHGSNVRSLETTATYCPKAGGFIIHSPTPTSQKFWIGGAGLHAHYTTVFARLILGGKDHGVHAFVVPIRDQLNRVLPGVTIKDCGPKMGLNGIDNGQLAFDNVFIPRENLLNKYADVTPDGKYKSDIKPQSIFTSQMAALVNGRLYVCKSTVGVVKTCLTIATRYSHIRKQFGPPNSNGELPLITLSSQQKRLMVPIATTITMDLFTIDLAKKLANAKISHASHAHCAGIKAVFSWHLLRSIQQARESCGGQGYRMENRIAEFRCDSDIFVTYEGDNTVLMQQVAKYAMTLKPISIDRVVLGSKADLFNLVKLQQLFRLREQLRVDELKELIAKGGKDKFAAFNNVIPWAVATGYAHMHSVILDNAIHYINGNSIKPLPQMVLLDTLSKIEEDLGWFLSQSLISTDVAKQIPFVVMELCKNLSDHSLDIIKSFDIPAVCLPEPSLISDLIN</sequence>
<feature type="domain" description="Acyl-CoA oxidase C-terminal" evidence="13">
    <location>
        <begin position="492"/>
        <end position="602"/>
    </location>
</feature>
<dbReference type="GO" id="GO:0071949">
    <property type="term" value="F:FAD binding"/>
    <property type="evidence" value="ECO:0007669"/>
    <property type="project" value="InterPro"/>
</dbReference>
<keyword evidence="8" id="KW-0443">Lipid metabolism</keyword>
<dbReference type="RefSeq" id="XP_020430084.1">
    <property type="nucleotide sequence ID" value="XM_020579409.1"/>
</dbReference>
<evidence type="ECO:0000256" key="5">
    <source>
        <dbReference type="ARBA" id="ARBA00022827"/>
    </source>
</evidence>
<gene>
    <name evidence="16" type="ORF">PPL_08601</name>
</gene>
<dbReference type="FunFam" id="1.20.140.10:FF:000010">
    <property type="entry name" value="Acyl-coenzyme A oxidase"/>
    <property type="match status" value="1"/>
</dbReference>
<dbReference type="Gene3D" id="1.20.140.10">
    <property type="entry name" value="Butyryl-CoA Dehydrogenase, subunit A, domain 3"/>
    <property type="match status" value="2"/>
</dbReference>
<evidence type="ECO:0000256" key="3">
    <source>
        <dbReference type="ARBA" id="ARBA00006288"/>
    </source>
</evidence>
<evidence type="ECO:0000256" key="9">
    <source>
        <dbReference type="ARBA" id="ARBA00023140"/>
    </source>
</evidence>
<dbReference type="Pfam" id="PF02770">
    <property type="entry name" value="Acyl-CoA_dh_M"/>
    <property type="match status" value="1"/>
</dbReference>
<dbReference type="STRING" id="670386.D3BJ76"/>
<dbReference type="Proteomes" id="UP000001396">
    <property type="component" value="Unassembled WGS sequence"/>
</dbReference>
<evidence type="ECO:0000256" key="7">
    <source>
        <dbReference type="ARBA" id="ARBA00023002"/>
    </source>
</evidence>
<feature type="binding site" evidence="12">
    <location>
        <position position="203"/>
    </location>
    <ligand>
        <name>FAD</name>
        <dbReference type="ChEBI" id="CHEBI:57692"/>
    </ligand>
</feature>